<protein>
    <submittedName>
        <fullName evidence="1">Uncharacterized protein</fullName>
    </submittedName>
</protein>
<keyword evidence="2" id="KW-1185">Reference proteome</keyword>
<proteinExistence type="predicted"/>
<dbReference type="EMBL" id="OX597819">
    <property type="protein sequence ID" value="CAI9723749.1"/>
    <property type="molecule type" value="Genomic_DNA"/>
</dbReference>
<dbReference type="Proteomes" id="UP001162480">
    <property type="component" value="Chromosome 6"/>
</dbReference>
<reference evidence="1" key="1">
    <citation type="submission" date="2023-08" db="EMBL/GenBank/DDBJ databases">
        <authorList>
            <person name="Alioto T."/>
            <person name="Alioto T."/>
            <person name="Gomez Garrido J."/>
        </authorList>
    </citation>
    <scope>NUCLEOTIDE SEQUENCE</scope>
</reference>
<organism evidence="1 2">
    <name type="scientific">Octopus vulgaris</name>
    <name type="common">Common octopus</name>
    <dbReference type="NCBI Taxonomy" id="6645"/>
    <lineage>
        <taxon>Eukaryota</taxon>
        <taxon>Metazoa</taxon>
        <taxon>Spiralia</taxon>
        <taxon>Lophotrochozoa</taxon>
        <taxon>Mollusca</taxon>
        <taxon>Cephalopoda</taxon>
        <taxon>Coleoidea</taxon>
        <taxon>Octopodiformes</taxon>
        <taxon>Octopoda</taxon>
        <taxon>Incirrata</taxon>
        <taxon>Octopodidae</taxon>
        <taxon>Octopus</taxon>
    </lineage>
</organism>
<name>A0AA36AXT5_OCTVU</name>
<evidence type="ECO:0000313" key="2">
    <source>
        <dbReference type="Proteomes" id="UP001162480"/>
    </source>
</evidence>
<accession>A0AA36AXT5</accession>
<gene>
    <name evidence="1" type="ORF">OCTVUL_1B026923</name>
</gene>
<dbReference type="AlphaFoldDB" id="A0AA36AXT5"/>
<sequence>MSTSIRNYTTGFIREMAILNNANRSVDISSSYCHGFSTDAVILVVVNANSVAVCGCFPVNADLLLIEIEKWFHTFSDKSKKGDKTKVLR</sequence>
<evidence type="ECO:0000313" key="1">
    <source>
        <dbReference type="EMBL" id="CAI9723749.1"/>
    </source>
</evidence>